<dbReference type="OrthoDB" id="6509975at2759"/>
<evidence type="ECO:0000313" key="2">
    <source>
        <dbReference type="EMBL" id="SPP77768.1"/>
    </source>
</evidence>
<dbReference type="PANTHER" id="PTHR20963">
    <property type="entry name" value="MULTIPLE INOSITOL POLYPHOSPHATE PHOSPHATASE-RELATED"/>
    <property type="match status" value="1"/>
</dbReference>
<evidence type="ECO:0000313" key="3">
    <source>
        <dbReference type="Proteomes" id="UP000268350"/>
    </source>
</evidence>
<gene>
    <name evidence="2" type="ORF">DGUA_6G010302</name>
</gene>
<dbReference type="Gene3D" id="3.40.50.1240">
    <property type="entry name" value="Phosphoglycerate mutase-like"/>
    <property type="match status" value="1"/>
</dbReference>
<dbReference type="Pfam" id="PF00328">
    <property type="entry name" value="His_Phos_2"/>
    <property type="match status" value="1"/>
</dbReference>
<dbReference type="AlphaFoldDB" id="A0A3B0K2Z7"/>
<keyword evidence="1" id="KW-0378">Hydrolase</keyword>
<dbReference type="STRING" id="7266.A0A3B0K2Z7"/>
<organism evidence="2 3">
    <name type="scientific">Drosophila guanche</name>
    <name type="common">Fruit fly</name>
    <dbReference type="NCBI Taxonomy" id="7266"/>
    <lineage>
        <taxon>Eukaryota</taxon>
        <taxon>Metazoa</taxon>
        <taxon>Ecdysozoa</taxon>
        <taxon>Arthropoda</taxon>
        <taxon>Hexapoda</taxon>
        <taxon>Insecta</taxon>
        <taxon>Pterygota</taxon>
        <taxon>Neoptera</taxon>
        <taxon>Endopterygota</taxon>
        <taxon>Diptera</taxon>
        <taxon>Brachycera</taxon>
        <taxon>Muscomorpha</taxon>
        <taxon>Ephydroidea</taxon>
        <taxon>Drosophilidae</taxon>
        <taxon>Drosophila</taxon>
        <taxon>Sophophora</taxon>
    </lineage>
</organism>
<dbReference type="SUPFAM" id="SSF53254">
    <property type="entry name" value="Phosphoglycerate mutase-like"/>
    <property type="match status" value="1"/>
</dbReference>
<dbReference type="Proteomes" id="UP000268350">
    <property type="component" value="Unassembled WGS sequence"/>
</dbReference>
<sequence>MQSAVEQVRSSTQLPDLRPDDVELMYMVCAFETAWQRRRQRASVWCSFFDVASLRALEFAKDLEYYWNDGYGYELTHRIACPAIADMFAAIDPDEYQPQAQAMPRANATFYFTHSGTLLKLLAHLGLAKDEEALTHKHFGSERLWRTSEIDAFATNLAFLRYECEQEPPRVLVLHQERVVRLPGCPQNEDLCPLATLRRLYAHSVESCDFEALCQANDV</sequence>
<evidence type="ECO:0000256" key="1">
    <source>
        <dbReference type="ARBA" id="ARBA00022801"/>
    </source>
</evidence>
<name>A0A3B0K2Z7_DROGU</name>
<protein>
    <submittedName>
        <fullName evidence="2">Blast:Multiple inositol polyphosphate phosphatase 1</fullName>
    </submittedName>
</protein>
<dbReference type="EMBL" id="OUUW01000003">
    <property type="protein sequence ID" value="SPP77768.1"/>
    <property type="molecule type" value="Genomic_DNA"/>
</dbReference>
<dbReference type="OMA" id="YEFTIRT"/>
<reference evidence="3" key="1">
    <citation type="submission" date="2018-01" db="EMBL/GenBank/DDBJ databases">
        <authorList>
            <person name="Alioto T."/>
            <person name="Alioto T."/>
        </authorList>
    </citation>
    <scope>NUCLEOTIDE SEQUENCE [LARGE SCALE GENOMIC DNA]</scope>
</reference>
<keyword evidence="3" id="KW-1185">Reference proteome</keyword>
<accession>A0A3B0K2Z7</accession>
<dbReference type="PANTHER" id="PTHR20963:SF51">
    <property type="entry name" value="MULTIPLE INOSITOL POLYPHOSPHATE PHOSPHATASE 1"/>
    <property type="match status" value="1"/>
</dbReference>
<dbReference type="InterPro" id="IPR000560">
    <property type="entry name" value="His_Pase_clade-2"/>
</dbReference>
<dbReference type="InterPro" id="IPR029033">
    <property type="entry name" value="His_PPase_superfam"/>
</dbReference>
<proteinExistence type="predicted"/>
<dbReference type="GO" id="GO:0052745">
    <property type="term" value="F:inositol phosphate phosphatase activity"/>
    <property type="evidence" value="ECO:0007669"/>
    <property type="project" value="TreeGrafter"/>
</dbReference>
<dbReference type="GO" id="GO:0003993">
    <property type="term" value="F:acid phosphatase activity"/>
    <property type="evidence" value="ECO:0007669"/>
    <property type="project" value="TreeGrafter"/>
</dbReference>